<comment type="caution">
    <text evidence="2">The sequence shown here is derived from an EMBL/GenBank/DDBJ whole genome shotgun (WGS) entry which is preliminary data.</text>
</comment>
<dbReference type="InterPro" id="IPR008620">
    <property type="entry name" value="FixH"/>
</dbReference>
<evidence type="ECO:0000256" key="1">
    <source>
        <dbReference type="SAM" id="Phobius"/>
    </source>
</evidence>
<evidence type="ECO:0000313" key="3">
    <source>
        <dbReference type="Proteomes" id="UP001157186"/>
    </source>
</evidence>
<keyword evidence="1" id="KW-0472">Membrane</keyword>
<evidence type="ECO:0000313" key="2">
    <source>
        <dbReference type="EMBL" id="GLX80262.1"/>
    </source>
</evidence>
<dbReference type="Proteomes" id="UP001157186">
    <property type="component" value="Unassembled WGS sequence"/>
</dbReference>
<protein>
    <recommendedName>
        <fullName evidence="4">Nitrogen fixation protein FixH</fullName>
    </recommendedName>
</protein>
<keyword evidence="1" id="KW-1133">Transmembrane helix</keyword>
<proteinExistence type="predicted"/>
<dbReference type="EMBL" id="BSST01000001">
    <property type="protein sequence ID" value="GLX80262.1"/>
    <property type="molecule type" value="Genomic_DNA"/>
</dbReference>
<keyword evidence="3" id="KW-1185">Reference proteome</keyword>
<feature type="transmembrane region" description="Helical" evidence="1">
    <location>
        <begin position="12"/>
        <end position="32"/>
    </location>
</feature>
<dbReference type="RefSeq" id="WP_284246235.1">
    <property type="nucleotide sequence ID" value="NZ_BSST01000001.1"/>
</dbReference>
<accession>A0ABQ6GWL8</accession>
<keyword evidence="1" id="KW-0812">Transmembrane</keyword>
<reference evidence="2 3" key="1">
    <citation type="submission" date="2023-03" db="EMBL/GenBank/DDBJ databases">
        <title>Draft genome sequence of Thalassotalea insulae KCTC 62186T.</title>
        <authorList>
            <person name="Sawabe T."/>
        </authorList>
    </citation>
    <scope>NUCLEOTIDE SEQUENCE [LARGE SCALE GENOMIC DNA]</scope>
    <source>
        <strain evidence="2 3">KCTC 62186</strain>
    </source>
</reference>
<name>A0ABQ6GWL8_9GAMM</name>
<dbReference type="Pfam" id="PF05751">
    <property type="entry name" value="FixH"/>
    <property type="match status" value="1"/>
</dbReference>
<evidence type="ECO:0008006" key="4">
    <source>
        <dbReference type="Google" id="ProtNLM"/>
    </source>
</evidence>
<gene>
    <name evidence="2" type="ORF">tinsulaeT_36020</name>
</gene>
<sequence length="164" mass="18792">MKTPWYKEPWAWFVFILPLSAVVAGITTVIIANTDADSLVVGDYYKKGKAINLELSKIKQAQKLGIEFALKLSNNELVIKPTGIEKQFPLLNVNFYHPTQQEKDFYLAMTADGNGNFRQTLDHDVRGKWRITISPFENHWKIQNTITLPQSDFIEITPKPLEAR</sequence>
<organism evidence="2 3">
    <name type="scientific">Thalassotalea insulae</name>
    <dbReference type="NCBI Taxonomy" id="2056778"/>
    <lineage>
        <taxon>Bacteria</taxon>
        <taxon>Pseudomonadati</taxon>
        <taxon>Pseudomonadota</taxon>
        <taxon>Gammaproteobacteria</taxon>
        <taxon>Alteromonadales</taxon>
        <taxon>Colwelliaceae</taxon>
        <taxon>Thalassotalea</taxon>
    </lineage>
</organism>